<evidence type="ECO:0000256" key="2">
    <source>
        <dbReference type="ARBA" id="ARBA00022475"/>
    </source>
</evidence>
<evidence type="ECO:0000256" key="6">
    <source>
        <dbReference type="SAM" id="Phobius"/>
    </source>
</evidence>
<protein>
    <submittedName>
        <fullName evidence="8">FtsX-like permease family protein</fullName>
    </submittedName>
</protein>
<accession>A0ABW4AJI1</accession>
<reference evidence="9" key="1">
    <citation type="journal article" date="2019" name="Int. J. Syst. Evol. Microbiol.">
        <title>The Global Catalogue of Microorganisms (GCM) 10K type strain sequencing project: providing services to taxonomists for standard genome sequencing and annotation.</title>
        <authorList>
            <consortium name="The Broad Institute Genomics Platform"/>
            <consortium name="The Broad Institute Genome Sequencing Center for Infectious Disease"/>
            <person name="Wu L."/>
            <person name="Ma J."/>
        </authorList>
    </citation>
    <scope>NUCLEOTIDE SEQUENCE [LARGE SCALE GENOMIC DNA]</scope>
    <source>
        <strain evidence="9">CCM 7526</strain>
    </source>
</reference>
<evidence type="ECO:0000256" key="4">
    <source>
        <dbReference type="ARBA" id="ARBA00022989"/>
    </source>
</evidence>
<keyword evidence="4 6" id="KW-1133">Transmembrane helix</keyword>
<feature type="transmembrane region" description="Helical" evidence="6">
    <location>
        <begin position="319"/>
        <end position="349"/>
    </location>
</feature>
<keyword evidence="2" id="KW-1003">Cell membrane</keyword>
<evidence type="ECO:0000259" key="7">
    <source>
        <dbReference type="Pfam" id="PF02687"/>
    </source>
</evidence>
<keyword evidence="5 6" id="KW-0472">Membrane</keyword>
<feature type="transmembrane region" description="Helical" evidence="6">
    <location>
        <begin position="913"/>
        <end position="941"/>
    </location>
</feature>
<keyword evidence="3 6" id="KW-0812">Transmembrane</keyword>
<evidence type="ECO:0000313" key="9">
    <source>
        <dbReference type="Proteomes" id="UP001597183"/>
    </source>
</evidence>
<organism evidence="8 9">
    <name type="scientific">Actinoplanes sichuanensis</name>
    <dbReference type="NCBI Taxonomy" id="512349"/>
    <lineage>
        <taxon>Bacteria</taxon>
        <taxon>Bacillati</taxon>
        <taxon>Actinomycetota</taxon>
        <taxon>Actinomycetes</taxon>
        <taxon>Micromonosporales</taxon>
        <taxon>Micromonosporaceae</taxon>
        <taxon>Actinoplanes</taxon>
    </lineage>
</organism>
<feature type="domain" description="ABC3 transporter permease C-terminal" evidence="7">
    <location>
        <begin position="281"/>
        <end position="379"/>
    </location>
</feature>
<feature type="transmembrane region" description="Helical" evidence="6">
    <location>
        <begin position="872"/>
        <end position="892"/>
    </location>
</feature>
<dbReference type="RefSeq" id="WP_317790995.1">
    <property type="nucleotide sequence ID" value="NZ_AP028461.1"/>
</dbReference>
<feature type="transmembrane region" description="Helical" evidence="6">
    <location>
        <begin position="967"/>
        <end position="988"/>
    </location>
</feature>
<feature type="transmembrane region" description="Helical" evidence="6">
    <location>
        <begin position="438"/>
        <end position="455"/>
    </location>
</feature>
<dbReference type="EMBL" id="JBHTMK010000043">
    <property type="protein sequence ID" value="MFD1370311.1"/>
    <property type="molecule type" value="Genomic_DNA"/>
</dbReference>
<feature type="transmembrane region" description="Helical" evidence="6">
    <location>
        <begin position="279"/>
        <end position="298"/>
    </location>
</feature>
<comment type="subcellular location">
    <subcellularLocation>
        <location evidence="1">Cell membrane</location>
        <topology evidence="1">Multi-pass membrane protein</topology>
    </subcellularLocation>
</comment>
<feature type="transmembrane region" description="Helical" evidence="6">
    <location>
        <begin position="409"/>
        <end position="426"/>
    </location>
</feature>
<evidence type="ECO:0000256" key="5">
    <source>
        <dbReference type="ARBA" id="ARBA00023136"/>
    </source>
</evidence>
<dbReference type="Proteomes" id="UP001597183">
    <property type="component" value="Unassembled WGS sequence"/>
</dbReference>
<comment type="caution">
    <text evidence="8">The sequence shown here is derived from an EMBL/GenBank/DDBJ whole genome shotgun (WGS) entry which is preliminary data.</text>
</comment>
<dbReference type="Pfam" id="PF02687">
    <property type="entry name" value="FtsX"/>
    <property type="match status" value="1"/>
</dbReference>
<dbReference type="InterPro" id="IPR003838">
    <property type="entry name" value="ABC3_permease_C"/>
</dbReference>
<name>A0ABW4AJI1_9ACTN</name>
<feature type="transmembrane region" description="Helical" evidence="6">
    <location>
        <begin position="490"/>
        <end position="510"/>
    </location>
</feature>
<proteinExistence type="predicted"/>
<keyword evidence="9" id="KW-1185">Reference proteome</keyword>
<gene>
    <name evidence="8" type="ORF">ACFQ5G_33665</name>
</gene>
<evidence type="ECO:0000256" key="1">
    <source>
        <dbReference type="ARBA" id="ARBA00004651"/>
    </source>
</evidence>
<evidence type="ECO:0000313" key="8">
    <source>
        <dbReference type="EMBL" id="MFD1370311.1"/>
    </source>
</evidence>
<feature type="transmembrane region" description="Helical" evidence="6">
    <location>
        <begin position="361"/>
        <end position="388"/>
    </location>
</feature>
<evidence type="ECO:0000256" key="3">
    <source>
        <dbReference type="ARBA" id="ARBA00022692"/>
    </source>
</evidence>
<sequence>MFALVFGAVRTRAAQVLTILVLTTLAAAVAAAGPWYGFAAVGKAADAYLSAAPASQRTVTVTSRIDTRGDPTGALDRFAEQVRAGLPKGIDGGLRGLSASINVQTGSSASTTIDLAYRDEFCDRVRLDGACPAAAGEVAVSHDAARRLGVTTGDVLTVLTTTSGVPLKLTVAGLYAPTDLTGTYWSSRLFRSVTGPDPMFTVTGTFEHKHLAGPTVAYDVVLPGALLRGDGGFDLSAALVASDRLLGQSQLRLNSQATPLHLAIVRDRATILDGISASGAQLLVLTWFALGLAGWYTLRDRRADAALLKLRGVSRFGRLRLALGQHLVPLIGGALIGAPLGYLVAWALAGPVPIAVDQRTALAYSALAVGAVLAGGLAVLATVEATVLGRPVSALLQRAGSGRGSWRPALVDVVLLAIAVAALYQVRSAGAGDGLGRAALALVALAVGLIAARLLNRAADRGGAAALRGGRLRVGLTALRISRSPGSDRLFVLVVVAVALFVTAAGGWAAESAGRTARAGAELGANRVLSVTAANRTVLLTAVRAADPGGREAMAVVRNRNDTAQVLEVDTARLGAVAAWRPEYGPAGALPDAVTTAALPPLPLVTGERLTLAVRREGDQAVALTLYLQHESTGQPVRVPFGALRPGDQTVTVPVTGCTAAPGCRLVRWELTTPPSANGRVRPAPTGSAVVLRRLDQGANLLDGTTLGDIGRWRVGTIGAAVDLVAAGETLRLSADDNHTEVDRVGVEAWASDHLLPLPALLAGPVPDRWRDDEALLPGYGELNPVQVVRNVAALPAVGGSGLVVDLDSTRRLAADADPGGQFEVWLAPDARPDIVEALTAAGLTVSTDTDVAAHTARLGTQGPAVLVRFELLAGVAALLLAAAVVAVAATVDRRSLAEQLAALRLQGLPRRVTVSIGWAGTAALILVGLAGGVLAALLAVDVTGRTVPPFTDGWAVLPPPGPLDPVTTALAVAVALAVLGVTGRLALQPLMRSLRDGEAGR</sequence>